<dbReference type="EMBL" id="CAJVRL010000014">
    <property type="protein sequence ID" value="CAG8949653.1"/>
    <property type="molecule type" value="Genomic_DNA"/>
</dbReference>
<feature type="domain" description="RDRP core" evidence="2">
    <location>
        <begin position="425"/>
        <end position="1020"/>
    </location>
</feature>
<dbReference type="AlphaFoldDB" id="A0A9N9KMD2"/>
<dbReference type="Pfam" id="PF05183">
    <property type="entry name" value="RdRP"/>
    <property type="match status" value="1"/>
</dbReference>
<dbReference type="GO" id="GO:0030422">
    <property type="term" value="P:siRNA processing"/>
    <property type="evidence" value="ECO:0007669"/>
    <property type="project" value="TreeGrafter"/>
</dbReference>
<keyword evidence="1" id="KW-0694">RNA-binding</keyword>
<evidence type="ECO:0000313" key="5">
    <source>
        <dbReference type="Proteomes" id="UP000696280"/>
    </source>
</evidence>
<keyword evidence="1" id="KW-0548">Nucleotidyltransferase</keyword>
<reference evidence="4" key="1">
    <citation type="submission" date="2021-07" db="EMBL/GenBank/DDBJ databases">
        <authorList>
            <person name="Durling M."/>
        </authorList>
    </citation>
    <scope>NUCLEOTIDE SEQUENCE</scope>
</reference>
<dbReference type="Proteomes" id="UP000696280">
    <property type="component" value="Unassembled WGS sequence"/>
</dbReference>
<dbReference type="OrthoDB" id="6513042at2759"/>
<sequence>MGDVSEFSGFEVFVRGVPNMATEKDLNKFLTGVMEHLGIEDWVCQKIGRAPFASIVFLRSSEGSRFLREHGAVKGPSGRVFMEPSAERLLFNGQYLVCCQSHKPIDLLAVRSLAMDQQKKVQEKSVPKKVPETDFLKHQRAFLSSAIQCGSWECCDSILAFRPFFALQRSAKLLFKVTHIQYEMGDFRRLDIPYNSIESIILSQSPQTLATNFTITLRSSPHFSSRIDTSADSVNFERERVPGLNKDHEKISGICLVYRIMLAYDTDDTQIINSLGRIHRLPTITRRLVHVMVPPDVEVFSFPRELKRLTVSLTPTASKLTYSLRYQLQKLAQNGYLPIGSVLKLIPHVHQIFCRSGERVALAVVKMLFRHIPWATPNADVTVFKISKLRDVMSEFEEKIAKNGLYLEEYPEASETVAIIHKVRVTPAGIYLWGPEAENNNRVLRKYSGHHEFFLRVQFSDEDGNRLAFSKNTSNKPIFDRFQKILDDGISIAGRQFSFLGFSHSSLRSQSCWFMAPFVHEGSLLYYKQVISGLGDFKNIRIPARCAARIGQAFSDTRDAIRLPLDIKREIPDVERNGRTFSDGCGTVSRQALYLIWAGLPPGKSPTVLQIRYQGAKGVLSLDTRLVGSQLCLRNSMTKFRGSNSADLEICTAAYKPITLYLNEQLIPILEVLGIENKWFLDLQRTEIERLYSTTLTANNASQFLSSHSIGDKIGLPRFLKSLVNYRVSFQEDDFLTRVVETAVLIQLRTLKYKARIPVRKGFTLLGIMDETGILEEGQVFCIADIDGVSKVIIGEAGRPIIISRSPALHPGDVQTAYAVTVPLWSPLLQLRNCICFSQKGARDLPSMLSGGDLDGDLYHVIFDPNARLMRPTYRPAEYPRQVPRELNRAVEREDMTKFFIEFMETDQLGRICNAHKMIADGSLEGIIDSRCIKLAEMASTAVDFSKTGIPVRMNEMPKYSRIRPHFMAPGPHVEILKNKPISFVSEDGSNGINADDDEDFVSFKYYHSTRVLGKLFDAVDENEVIKRLHNNRISMTTTSRKHWNRTTSLLHHIWLWMESFYKTDPKMPRSGWESYKERARAIREEYKNLIQLPQLLCTTNLFCRYETSLLDLMFQYGPSPHLPLSEIEVFIGNILGKAGAPTSRQREMSMSMKERFEDHLSMTVKRMTFQDEYSLQNEPSDIDRDILGLHVSAACLWCFLHDDLGAFDGGKKASLDLKSFGYVAAAMCFRMRGRIVSN</sequence>
<dbReference type="InterPro" id="IPR057503">
    <property type="entry name" value="PH_RdRP"/>
</dbReference>
<dbReference type="EC" id="2.7.7.48" evidence="1"/>
<evidence type="ECO:0000256" key="1">
    <source>
        <dbReference type="RuleBase" id="RU363098"/>
    </source>
</evidence>
<comment type="similarity">
    <text evidence="1">Belongs to the RdRP family.</text>
</comment>
<dbReference type="InterPro" id="IPR007855">
    <property type="entry name" value="RDRP"/>
</dbReference>
<evidence type="ECO:0000313" key="4">
    <source>
        <dbReference type="EMBL" id="CAG8949653.1"/>
    </source>
</evidence>
<dbReference type="InterPro" id="IPR057596">
    <property type="entry name" value="RDRP_core"/>
</dbReference>
<feature type="domain" description="RdRP-like PH" evidence="3">
    <location>
        <begin position="141"/>
        <end position="294"/>
    </location>
</feature>
<evidence type="ECO:0000259" key="2">
    <source>
        <dbReference type="Pfam" id="PF05183"/>
    </source>
</evidence>
<comment type="caution">
    <text evidence="4">The sequence shown here is derived from an EMBL/GenBank/DDBJ whole genome shotgun (WGS) entry which is preliminary data.</text>
</comment>
<keyword evidence="5" id="KW-1185">Reference proteome</keyword>
<keyword evidence="1" id="KW-0696">RNA-directed RNA polymerase</keyword>
<comment type="catalytic activity">
    <reaction evidence="1">
        <text>RNA(n) + a ribonucleoside 5'-triphosphate = RNA(n+1) + diphosphate</text>
        <dbReference type="Rhea" id="RHEA:21248"/>
        <dbReference type="Rhea" id="RHEA-COMP:14527"/>
        <dbReference type="Rhea" id="RHEA-COMP:17342"/>
        <dbReference type="ChEBI" id="CHEBI:33019"/>
        <dbReference type="ChEBI" id="CHEBI:61557"/>
        <dbReference type="ChEBI" id="CHEBI:140395"/>
        <dbReference type="EC" id="2.7.7.48"/>
    </reaction>
</comment>
<dbReference type="PANTHER" id="PTHR23079">
    <property type="entry name" value="RNA-DEPENDENT RNA POLYMERASE"/>
    <property type="match status" value="1"/>
</dbReference>
<gene>
    <name evidence="4" type="ORF">HYFRA_00007887</name>
</gene>
<organism evidence="4 5">
    <name type="scientific">Hymenoscyphus fraxineus</name>
    <dbReference type="NCBI Taxonomy" id="746836"/>
    <lineage>
        <taxon>Eukaryota</taxon>
        <taxon>Fungi</taxon>
        <taxon>Dikarya</taxon>
        <taxon>Ascomycota</taxon>
        <taxon>Pezizomycotina</taxon>
        <taxon>Leotiomycetes</taxon>
        <taxon>Helotiales</taxon>
        <taxon>Helotiaceae</taxon>
        <taxon>Hymenoscyphus</taxon>
    </lineage>
</organism>
<dbReference type="GO" id="GO:0031380">
    <property type="term" value="C:nuclear RNA-directed RNA polymerase complex"/>
    <property type="evidence" value="ECO:0007669"/>
    <property type="project" value="TreeGrafter"/>
</dbReference>
<dbReference type="GO" id="GO:0003723">
    <property type="term" value="F:RNA binding"/>
    <property type="evidence" value="ECO:0007669"/>
    <property type="project" value="UniProtKB-KW"/>
</dbReference>
<dbReference type="PANTHER" id="PTHR23079:SF17">
    <property type="entry name" value="RNA-DEPENDENT RNA POLYMERASE"/>
    <property type="match status" value="1"/>
</dbReference>
<dbReference type="GO" id="GO:0003968">
    <property type="term" value="F:RNA-directed RNA polymerase activity"/>
    <property type="evidence" value="ECO:0007669"/>
    <property type="project" value="UniProtKB-KW"/>
</dbReference>
<keyword evidence="1" id="KW-0808">Transferase</keyword>
<protein>
    <recommendedName>
        <fullName evidence="1">RNA-dependent RNA polymerase</fullName>
        <ecNumber evidence="1">2.7.7.48</ecNumber>
    </recommendedName>
</protein>
<name>A0A9N9KMD2_9HELO</name>
<proteinExistence type="inferred from homology"/>
<accession>A0A9N9KMD2</accession>
<dbReference type="Pfam" id="PF25358">
    <property type="entry name" value="PH_fung_RdRP"/>
    <property type="match status" value="1"/>
</dbReference>
<evidence type="ECO:0000259" key="3">
    <source>
        <dbReference type="Pfam" id="PF25358"/>
    </source>
</evidence>